<protein>
    <submittedName>
        <fullName evidence="1">Uncharacterized protein</fullName>
    </submittedName>
</protein>
<organism evidence="1">
    <name type="scientific">Tetraselmis sp. GSL018</name>
    <dbReference type="NCBI Taxonomy" id="582737"/>
    <lineage>
        <taxon>Eukaryota</taxon>
        <taxon>Viridiplantae</taxon>
        <taxon>Chlorophyta</taxon>
        <taxon>core chlorophytes</taxon>
        <taxon>Chlorodendrophyceae</taxon>
        <taxon>Chlorodendrales</taxon>
        <taxon>Chlorodendraceae</taxon>
        <taxon>Tetraselmis</taxon>
    </lineage>
</organism>
<dbReference type="AlphaFoldDB" id="A0A061QHR1"/>
<name>A0A061QHR1_9CHLO</name>
<gene>
    <name evidence="1" type="ORF">TSPGSL018_30049</name>
</gene>
<evidence type="ECO:0000313" key="1">
    <source>
        <dbReference type="EMBL" id="JAC60012.1"/>
    </source>
</evidence>
<reference evidence="1" key="1">
    <citation type="submission" date="2014-05" db="EMBL/GenBank/DDBJ databases">
        <title>The transcriptome of the halophilic microalga Tetraselmis sp. GSL018 isolated from the Great Salt Lake, Utah.</title>
        <authorList>
            <person name="Jinkerson R.E."/>
            <person name="D'Adamo S."/>
            <person name="Posewitz M.C."/>
        </authorList>
    </citation>
    <scope>NUCLEOTIDE SEQUENCE</scope>
    <source>
        <strain evidence="1">GSL018</strain>
    </source>
</reference>
<dbReference type="EMBL" id="GBEZ01027283">
    <property type="protein sequence ID" value="JAC60012.1"/>
    <property type="molecule type" value="Transcribed_RNA"/>
</dbReference>
<accession>A0A061QHR1</accession>
<feature type="non-terminal residue" evidence="1">
    <location>
        <position position="1"/>
    </location>
</feature>
<sequence length="60" mass="6196">TSEGRGAVLLQCRRRGGKRMADCPRGAGWALDKQLPGLVYDSGGHAAVSERGNGELGSLG</sequence>
<proteinExistence type="predicted"/>